<keyword evidence="10" id="KW-1185">Reference proteome</keyword>
<comment type="cofactor">
    <cofactor evidence="1">
        <name>Mg(2+)</name>
        <dbReference type="ChEBI" id="CHEBI:18420"/>
    </cofactor>
</comment>
<comment type="similarity">
    <text evidence="7">Belongs to the PINc/VapC protein family.</text>
</comment>
<keyword evidence="5" id="KW-0378">Hydrolase</keyword>
<dbReference type="PANTHER" id="PTHR33653">
    <property type="entry name" value="RIBONUCLEASE VAPC2"/>
    <property type="match status" value="1"/>
</dbReference>
<organism evidence="9 10">
    <name type="scientific">Lyngbya confervoides BDU141951</name>
    <dbReference type="NCBI Taxonomy" id="1574623"/>
    <lineage>
        <taxon>Bacteria</taxon>
        <taxon>Bacillati</taxon>
        <taxon>Cyanobacteriota</taxon>
        <taxon>Cyanophyceae</taxon>
        <taxon>Oscillatoriophycideae</taxon>
        <taxon>Oscillatoriales</taxon>
        <taxon>Microcoleaceae</taxon>
        <taxon>Lyngbya</taxon>
    </lineage>
</organism>
<proteinExistence type="inferred from homology"/>
<evidence type="ECO:0000256" key="2">
    <source>
        <dbReference type="ARBA" id="ARBA00022649"/>
    </source>
</evidence>
<keyword evidence="3" id="KW-0540">Nuclease</keyword>
<dbReference type="Proteomes" id="UP000031561">
    <property type="component" value="Unassembled WGS sequence"/>
</dbReference>
<dbReference type="GO" id="GO:0004518">
    <property type="term" value="F:nuclease activity"/>
    <property type="evidence" value="ECO:0007669"/>
    <property type="project" value="UniProtKB-KW"/>
</dbReference>
<sequence>MLSLYLLDTNIISEINRKQPNEAIVEKMACYQAEVCTASPVIHELKFGCLRLPAESAKRQFLEDYIEQIPLKMPVFSYDLKAARWHADERARLTKIGKTPAFVDGQIASIAFCQNLVLVTRNASDFLEFEGLKLENWFEVDG</sequence>
<gene>
    <name evidence="9" type="ORF">QQ91_0002915</name>
</gene>
<evidence type="ECO:0000256" key="7">
    <source>
        <dbReference type="ARBA" id="ARBA00038093"/>
    </source>
</evidence>
<feature type="domain" description="PIN" evidence="8">
    <location>
        <begin position="5"/>
        <end position="123"/>
    </location>
</feature>
<dbReference type="GO" id="GO:0016787">
    <property type="term" value="F:hydrolase activity"/>
    <property type="evidence" value="ECO:0007669"/>
    <property type="project" value="UniProtKB-KW"/>
</dbReference>
<evidence type="ECO:0000256" key="4">
    <source>
        <dbReference type="ARBA" id="ARBA00022723"/>
    </source>
</evidence>
<keyword evidence="4" id="KW-0479">Metal-binding</keyword>
<dbReference type="AlphaFoldDB" id="A0ABD4SZP7"/>
<keyword evidence="6" id="KW-0460">Magnesium</keyword>
<evidence type="ECO:0000313" key="9">
    <source>
        <dbReference type="EMBL" id="MCM1981784.1"/>
    </source>
</evidence>
<reference evidence="9 10" key="1">
    <citation type="journal article" date="2015" name="Genome Announc.">
        <title>Draft Genome Sequence of Filamentous Marine Cyanobacterium Lyngbya confervoides Strain BDU141951.</title>
        <authorList>
            <person name="Chandrababunaidu M.M."/>
            <person name="Sen D."/>
            <person name="Tripathy S."/>
        </authorList>
    </citation>
    <scope>NUCLEOTIDE SEQUENCE [LARGE SCALE GENOMIC DNA]</scope>
    <source>
        <strain evidence="9 10">BDU141951</strain>
    </source>
</reference>
<dbReference type="EMBL" id="JTHE03000020">
    <property type="protein sequence ID" value="MCM1981784.1"/>
    <property type="molecule type" value="Genomic_DNA"/>
</dbReference>
<evidence type="ECO:0000256" key="1">
    <source>
        <dbReference type="ARBA" id="ARBA00001946"/>
    </source>
</evidence>
<evidence type="ECO:0000313" key="10">
    <source>
        <dbReference type="Proteomes" id="UP000031561"/>
    </source>
</evidence>
<dbReference type="RefSeq" id="WP_166283905.1">
    <property type="nucleotide sequence ID" value="NZ_JTHE03000020.1"/>
</dbReference>
<dbReference type="PANTHER" id="PTHR33653:SF1">
    <property type="entry name" value="RIBONUCLEASE VAPC2"/>
    <property type="match status" value="1"/>
</dbReference>
<dbReference type="CDD" id="cd18747">
    <property type="entry name" value="PIN_VapC4-5_FitB-like"/>
    <property type="match status" value="1"/>
</dbReference>
<comment type="caution">
    <text evidence="9">The sequence shown here is derived from an EMBL/GenBank/DDBJ whole genome shotgun (WGS) entry which is preliminary data.</text>
</comment>
<dbReference type="SUPFAM" id="SSF88723">
    <property type="entry name" value="PIN domain-like"/>
    <property type="match status" value="1"/>
</dbReference>
<dbReference type="InterPro" id="IPR002716">
    <property type="entry name" value="PIN_dom"/>
</dbReference>
<evidence type="ECO:0000256" key="5">
    <source>
        <dbReference type="ARBA" id="ARBA00022801"/>
    </source>
</evidence>
<accession>A0ABD4SZP7</accession>
<evidence type="ECO:0000259" key="8">
    <source>
        <dbReference type="Pfam" id="PF01850"/>
    </source>
</evidence>
<protein>
    <submittedName>
        <fullName evidence="9">Type II toxin-antitoxin system VapC family toxin</fullName>
    </submittedName>
</protein>
<dbReference type="Gene3D" id="3.40.50.1010">
    <property type="entry name" value="5'-nuclease"/>
    <property type="match status" value="1"/>
</dbReference>
<name>A0ABD4SZP7_9CYAN</name>
<keyword evidence="2" id="KW-1277">Toxin-antitoxin system</keyword>
<dbReference type="GO" id="GO:0046872">
    <property type="term" value="F:metal ion binding"/>
    <property type="evidence" value="ECO:0007669"/>
    <property type="project" value="UniProtKB-KW"/>
</dbReference>
<dbReference type="Pfam" id="PF01850">
    <property type="entry name" value="PIN"/>
    <property type="match status" value="1"/>
</dbReference>
<dbReference type="InterPro" id="IPR050556">
    <property type="entry name" value="Type_II_TA_system_RNase"/>
</dbReference>
<evidence type="ECO:0000256" key="3">
    <source>
        <dbReference type="ARBA" id="ARBA00022722"/>
    </source>
</evidence>
<evidence type="ECO:0000256" key="6">
    <source>
        <dbReference type="ARBA" id="ARBA00022842"/>
    </source>
</evidence>
<dbReference type="InterPro" id="IPR029060">
    <property type="entry name" value="PIN-like_dom_sf"/>
</dbReference>